<evidence type="ECO:0000256" key="1">
    <source>
        <dbReference type="ARBA" id="ARBA00023121"/>
    </source>
</evidence>
<keyword evidence="1" id="KW-0446">Lipid-binding</keyword>
<protein>
    <submittedName>
        <fullName evidence="2">DegV family protein</fullName>
    </submittedName>
</protein>
<dbReference type="Proteomes" id="UP000270616">
    <property type="component" value="Unassembled WGS sequence"/>
</dbReference>
<evidence type="ECO:0000313" key="3">
    <source>
        <dbReference type="Proteomes" id="UP000270616"/>
    </source>
</evidence>
<dbReference type="SUPFAM" id="SSF82549">
    <property type="entry name" value="DAK1/DegV-like"/>
    <property type="match status" value="1"/>
</dbReference>
<accession>A0A3N3ZT00</accession>
<comment type="caution">
    <text evidence="2">The sequence shown here is derived from an EMBL/GenBank/DDBJ whole genome shotgun (WGS) entry which is preliminary data.</text>
</comment>
<organism evidence="2 3">
    <name type="scientific">Kocuria soli</name>
    <dbReference type="NCBI Taxonomy" id="2485125"/>
    <lineage>
        <taxon>Bacteria</taxon>
        <taxon>Bacillati</taxon>
        <taxon>Actinomycetota</taxon>
        <taxon>Actinomycetes</taxon>
        <taxon>Micrococcales</taxon>
        <taxon>Micrococcaceae</taxon>
        <taxon>Kocuria</taxon>
    </lineage>
</organism>
<dbReference type="GO" id="GO:0008289">
    <property type="term" value="F:lipid binding"/>
    <property type="evidence" value="ECO:0007669"/>
    <property type="project" value="UniProtKB-KW"/>
</dbReference>
<dbReference type="InterPro" id="IPR050270">
    <property type="entry name" value="DegV_domain_contain"/>
</dbReference>
<dbReference type="PROSITE" id="PS51482">
    <property type="entry name" value="DEGV"/>
    <property type="match status" value="1"/>
</dbReference>
<dbReference type="PANTHER" id="PTHR33434:SF2">
    <property type="entry name" value="FATTY ACID-BINDING PROTEIN TM_1468"/>
    <property type="match status" value="1"/>
</dbReference>
<proteinExistence type="predicted"/>
<sequence>MRKIAVVTDDAAALPGDWPAAPQGVTGASSPAEGLAVVGMPVMVDDQIFPLDEPELPRSLLVALAEVRKVTTSRPSPGQFRRVYAELEEQGFDGIVSVHLSSELSGTVSSARIGRQSIGIPVTVVDSRTVAMDQGYGVMAAWEAAGRGADQETVVKAAREGSRNTLLLYVPTLEQLRRGGRLAPSIARIGSVLQVKPLLTVKDGRLALLEMPRTAVKAKSRFLKLATAALDAVDEDPEIVVHHLSDPGTAHDLGAEIAESRGGGEQVSVVVSEVPPVLAAHVGIGVRAVVVRRQASETPQED</sequence>
<reference evidence="2 3" key="1">
    <citation type="submission" date="2018-10" db="EMBL/GenBank/DDBJ databases">
        <title>Kocuria sp. M5W7-7, whole genome shotgun sequence.</title>
        <authorList>
            <person name="Tuo L."/>
        </authorList>
    </citation>
    <scope>NUCLEOTIDE SEQUENCE [LARGE SCALE GENOMIC DNA]</scope>
    <source>
        <strain evidence="2 3">M5W7-7</strain>
    </source>
</reference>
<name>A0A3N3ZT00_9MICC</name>
<dbReference type="EMBL" id="RKMF01000002">
    <property type="protein sequence ID" value="ROZ64741.1"/>
    <property type="molecule type" value="Genomic_DNA"/>
</dbReference>
<dbReference type="Gene3D" id="3.40.50.10170">
    <property type="match status" value="1"/>
</dbReference>
<gene>
    <name evidence="2" type="ORF">EDL96_02585</name>
</gene>
<evidence type="ECO:0000313" key="2">
    <source>
        <dbReference type="EMBL" id="ROZ64741.1"/>
    </source>
</evidence>
<dbReference type="Pfam" id="PF02645">
    <property type="entry name" value="DegV"/>
    <property type="match status" value="1"/>
</dbReference>
<dbReference type="Gene3D" id="3.30.1180.10">
    <property type="match status" value="1"/>
</dbReference>
<dbReference type="InterPro" id="IPR003797">
    <property type="entry name" value="DegV"/>
</dbReference>
<dbReference type="PANTHER" id="PTHR33434">
    <property type="entry name" value="DEGV DOMAIN-CONTAINING PROTEIN DR_1986-RELATED"/>
    <property type="match status" value="1"/>
</dbReference>
<dbReference type="AlphaFoldDB" id="A0A3N3ZT00"/>
<dbReference type="RefSeq" id="WP_123824162.1">
    <property type="nucleotide sequence ID" value="NZ_RKMF01000002.1"/>
</dbReference>
<dbReference type="OrthoDB" id="9760324at2"/>
<keyword evidence="3" id="KW-1185">Reference proteome</keyword>
<dbReference type="NCBIfam" id="TIGR00762">
    <property type="entry name" value="DegV"/>
    <property type="match status" value="1"/>
</dbReference>
<dbReference type="InterPro" id="IPR043168">
    <property type="entry name" value="DegV_C"/>
</dbReference>